<dbReference type="GO" id="GO:0008897">
    <property type="term" value="F:holo-[acyl-carrier-protein] synthase activity"/>
    <property type="evidence" value="ECO:0007669"/>
    <property type="project" value="InterPro"/>
</dbReference>
<reference evidence="1" key="2">
    <citation type="journal article" date="2021" name="PeerJ">
        <title>Extensive microbial diversity within the chicken gut microbiome revealed by metagenomics and culture.</title>
        <authorList>
            <person name="Gilroy R."/>
            <person name="Ravi A."/>
            <person name="Getino M."/>
            <person name="Pursley I."/>
            <person name="Horton D.L."/>
            <person name="Alikhan N.F."/>
            <person name="Baker D."/>
            <person name="Gharbi K."/>
            <person name="Hall N."/>
            <person name="Watson M."/>
            <person name="Adriaenssens E.M."/>
            <person name="Foster-Nyarko E."/>
            <person name="Jarju S."/>
            <person name="Secka A."/>
            <person name="Antonio M."/>
            <person name="Oren A."/>
            <person name="Chaudhuri R.R."/>
            <person name="La Ragione R."/>
            <person name="Hildebrand F."/>
            <person name="Pallen M.J."/>
        </authorList>
    </citation>
    <scope>NUCLEOTIDE SEQUENCE</scope>
    <source>
        <strain evidence="1">1063</strain>
    </source>
</reference>
<protein>
    <recommendedName>
        <fullName evidence="3">4'-phosphopantetheinyl transferase domain-containing protein</fullName>
    </recommendedName>
</protein>
<evidence type="ECO:0000313" key="2">
    <source>
        <dbReference type="Proteomes" id="UP000824088"/>
    </source>
</evidence>
<dbReference type="Proteomes" id="UP000824088">
    <property type="component" value="Unassembled WGS sequence"/>
</dbReference>
<name>A0A9D1HV40_9FIRM</name>
<evidence type="ECO:0008006" key="3">
    <source>
        <dbReference type="Google" id="ProtNLM"/>
    </source>
</evidence>
<dbReference type="SUPFAM" id="SSF56214">
    <property type="entry name" value="4'-phosphopantetheinyl transferase"/>
    <property type="match status" value="1"/>
</dbReference>
<accession>A0A9D1HV40</accession>
<proteinExistence type="predicted"/>
<comment type="caution">
    <text evidence="1">The sequence shown here is derived from an EMBL/GenBank/DDBJ whole genome shotgun (WGS) entry which is preliminary data.</text>
</comment>
<gene>
    <name evidence="1" type="ORF">IAD51_06175</name>
</gene>
<dbReference type="InterPro" id="IPR037143">
    <property type="entry name" value="4-PPantetheinyl_Trfase_dom_sf"/>
</dbReference>
<evidence type="ECO:0000313" key="1">
    <source>
        <dbReference type="EMBL" id="HIU21795.1"/>
    </source>
</evidence>
<dbReference type="EMBL" id="DVMN01000111">
    <property type="protein sequence ID" value="HIU21795.1"/>
    <property type="molecule type" value="Genomic_DNA"/>
</dbReference>
<dbReference type="Gene3D" id="3.90.470.20">
    <property type="entry name" value="4'-phosphopantetheinyl transferase domain"/>
    <property type="match status" value="1"/>
</dbReference>
<reference evidence="1" key="1">
    <citation type="submission" date="2020-10" db="EMBL/GenBank/DDBJ databases">
        <authorList>
            <person name="Gilroy R."/>
        </authorList>
    </citation>
    <scope>NUCLEOTIDE SEQUENCE</scope>
    <source>
        <strain evidence="1">1063</strain>
    </source>
</reference>
<dbReference type="GO" id="GO:0000287">
    <property type="term" value="F:magnesium ion binding"/>
    <property type="evidence" value="ECO:0007669"/>
    <property type="project" value="InterPro"/>
</dbReference>
<organism evidence="1 2">
    <name type="scientific">Candidatus Limadaptatus stercorigallinarum</name>
    <dbReference type="NCBI Taxonomy" id="2840845"/>
    <lineage>
        <taxon>Bacteria</taxon>
        <taxon>Bacillati</taxon>
        <taxon>Bacillota</taxon>
        <taxon>Clostridia</taxon>
        <taxon>Eubacteriales</taxon>
        <taxon>Candidatus Limadaptatus</taxon>
    </lineage>
</organism>
<dbReference type="AlphaFoldDB" id="A0A9D1HV40"/>
<sequence length="174" mass="19757">MILFFAEGECDSDAFVRHCYAYFADIMNAAGNDYPREVGIVREYGEKPRFDRGGAHFSLSHSHGVLMLGISHSEIGVDIEKIRPVNTERFGFTDVRDEKDFFRKWTERESWLKYTGAGLKDFRKPIAEDAHFEHFEAFEGYDACVCAEPQNVTAYLIDLAQVEGGKPAGKTDNE</sequence>